<dbReference type="GO" id="GO:0004408">
    <property type="term" value="F:holocytochrome-c synthase activity"/>
    <property type="evidence" value="ECO:0007669"/>
    <property type="project" value="UniProtKB-EC"/>
</dbReference>
<evidence type="ECO:0000256" key="6">
    <source>
        <dbReference type="ARBA" id="ARBA00023004"/>
    </source>
</evidence>
<evidence type="ECO:0000256" key="8">
    <source>
        <dbReference type="ARBA" id="ARBA00023136"/>
    </source>
</evidence>
<evidence type="ECO:0000256" key="7">
    <source>
        <dbReference type="ARBA" id="ARBA00023128"/>
    </source>
</evidence>
<evidence type="ECO:0000256" key="10">
    <source>
        <dbReference type="RuleBase" id="RU363130"/>
    </source>
</evidence>
<evidence type="ECO:0000313" key="12">
    <source>
        <dbReference type="EMBL" id="KAF4122729.1"/>
    </source>
</evidence>
<keyword evidence="7 10" id="KW-0496">Mitochondrion</keyword>
<evidence type="ECO:0000256" key="11">
    <source>
        <dbReference type="SAM" id="MobiDB-lite"/>
    </source>
</evidence>
<keyword evidence="5 10" id="KW-0999">Mitochondrion inner membrane</keyword>
<organism evidence="12 13">
    <name type="scientific">Geosmithia morbida</name>
    <dbReference type="NCBI Taxonomy" id="1094350"/>
    <lineage>
        <taxon>Eukaryota</taxon>
        <taxon>Fungi</taxon>
        <taxon>Dikarya</taxon>
        <taxon>Ascomycota</taxon>
        <taxon>Pezizomycotina</taxon>
        <taxon>Sordariomycetes</taxon>
        <taxon>Hypocreomycetidae</taxon>
        <taxon>Hypocreales</taxon>
        <taxon>Bionectriaceae</taxon>
        <taxon>Geosmithia</taxon>
    </lineage>
</organism>
<evidence type="ECO:0000256" key="5">
    <source>
        <dbReference type="ARBA" id="ARBA00022792"/>
    </source>
</evidence>
<comment type="catalytic activity">
    <reaction evidence="10">
        <text>holo-[cytochrome c] = apo-[cytochrome c] + heme b</text>
        <dbReference type="Rhea" id="RHEA:22648"/>
        <dbReference type="Rhea" id="RHEA-COMP:10725"/>
        <dbReference type="Rhea" id="RHEA-COMP:10726"/>
        <dbReference type="ChEBI" id="CHEBI:29950"/>
        <dbReference type="ChEBI" id="CHEBI:60344"/>
        <dbReference type="ChEBI" id="CHEBI:83739"/>
        <dbReference type="EC" id="4.4.1.17"/>
    </reaction>
</comment>
<dbReference type="GO" id="GO:0046872">
    <property type="term" value="F:metal ion binding"/>
    <property type="evidence" value="ECO:0007669"/>
    <property type="project" value="UniProtKB-KW"/>
</dbReference>
<protein>
    <recommendedName>
        <fullName evidence="10">Holocytochrome c-type synthase</fullName>
        <ecNumber evidence="10">4.4.1.17</ecNumber>
    </recommendedName>
</protein>
<dbReference type="PROSITE" id="PS00822">
    <property type="entry name" value="CYTO_HEME_LYASE_2"/>
    <property type="match status" value="1"/>
</dbReference>
<dbReference type="OrthoDB" id="1158011at2759"/>
<evidence type="ECO:0000256" key="4">
    <source>
        <dbReference type="ARBA" id="ARBA00022723"/>
    </source>
</evidence>
<dbReference type="InterPro" id="IPR000511">
    <property type="entry name" value="Holocyt_c/c1_synthase"/>
</dbReference>
<dbReference type="AlphaFoldDB" id="A0A9P4YXA7"/>
<feature type="region of interest" description="Disordered" evidence="11">
    <location>
        <begin position="1"/>
        <end position="107"/>
    </location>
</feature>
<reference evidence="12" key="1">
    <citation type="submission" date="2020-03" db="EMBL/GenBank/DDBJ databases">
        <title>Site-based positive gene gene selection in Geosmithia morbida across the United States reveals a broad range of putative effectors and factors for local host and environmental adapation.</title>
        <authorList>
            <person name="Onufrak A."/>
            <person name="Murdoch R.W."/>
            <person name="Gazis R."/>
            <person name="Huff M."/>
            <person name="Staton M."/>
            <person name="Klingeman W."/>
            <person name="Hadziabdic D."/>
        </authorList>
    </citation>
    <scope>NUCLEOTIDE SEQUENCE</scope>
    <source>
        <strain evidence="12">1262</strain>
    </source>
</reference>
<comment type="caution">
    <text evidence="12">The sequence shown here is derived from an EMBL/GenBank/DDBJ whole genome shotgun (WGS) entry which is preliminary data.</text>
</comment>
<comment type="function">
    <text evidence="10">Lyase that catalyzes the covalent linking of the heme group to the cytochrome C apoprotein to produce the mature functional cytochrome.</text>
</comment>
<evidence type="ECO:0000256" key="2">
    <source>
        <dbReference type="ARBA" id="ARBA00007255"/>
    </source>
</evidence>
<dbReference type="GO" id="GO:0005743">
    <property type="term" value="C:mitochondrial inner membrane"/>
    <property type="evidence" value="ECO:0007669"/>
    <property type="project" value="UniProtKB-SubCell"/>
</dbReference>
<dbReference type="PANTHER" id="PTHR12743:SF3">
    <property type="entry name" value="HOLOCYTOCHROME-C SYNTHASE"/>
    <property type="match status" value="1"/>
</dbReference>
<dbReference type="Proteomes" id="UP000749293">
    <property type="component" value="Unassembled WGS sequence"/>
</dbReference>
<proteinExistence type="inferred from homology"/>
<accession>A0A9P4YXA7</accession>
<keyword evidence="6 10" id="KW-0408">Iron</keyword>
<evidence type="ECO:0000256" key="3">
    <source>
        <dbReference type="ARBA" id="ARBA00022617"/>
    </source>
</evidence>
<gene>
    <name evidence="12" type="ORF">GMORB2_7036</name>
</gene>
<evidence type="ECO:0000256" key="1">
    <source>
        <dbReference type="ARBA" id="ARBA00004273"/>
    </source>
</evidence>
<dbReference type="RefSeq" id="XP_035321381.1">
    <property type="nucleotide sequence ID" value="XM_035469001.1"/>
</dbReference>
<evidence type="ECO:0000313" key="13">
    <source>
        <dbReference type="Proteomes" id="UP000749293"/>
    </source>
</evidence>
<dbReference type="PANTHER" id="PTHR12743">
    <property type="entry name" value="CYTOCHROME C1 HEME LYASE"/>
    <property type="match status" value="1"/>
</dbReference>
<comment type="similarity">
    <text evidence="2 10">Belongs to the cytochrome c-type heme lyase family.</text>
</comment>
<dbReference type="GeneID" id="55973259"/>
<name>A0A9P4YXA7_9HYPO</name>
<feature type="compositionally biased region" description="Basic and acidic residues" evidence="11">
    <location>
        <begin position="36"/>
        <end position="49"/>
    </location>
</feature>
<feature type="region of interest" description="Disordered" evidence="11">
    <location>
        <begin position="132"/>
        <end position="155"/>
    </location>
</feature>
<sequence>MGWFWADTAPAVPQMPMGHPPATSGEPPSACPMHKKTADAFKVEPKVEPKPSGGCPVPHGEGKHDVPASGGCPVPHDKRDAMAAAKPAPSGGCPVPHAKKEEEKPKSMLSQLNPLNYMFRDLSQKPAENQEFALPTEREESTIPKGEGQGTWEYPSPQQMYNALLRKGYADTDITAVESMVSVHNFLNEGAWAEILGWEQRFARGLYKGWELCRRGEEHADEELERRWEELEPTTPSLIRFQGRPKDLTPKATMLQVLGWIYPSRFGTDLPFDRHDWFVSRTVNGKQKEIRYVIDYYEGEPEPTGEPVFYLDVRPAATPLGAAERIIRWSTDVWWKASGGDVREQIPRSFPKSS</sequence>
<comment type="subcellular location">
    <subcellularLocation>
        <location evidence="1 10">Mitochondrion inner membrane</location>
    </subcellularLocation>
</comment>
<evidence type="ECO:0000256" key="9">
    <source>
        <dbReference type="ARBA" id="ARBA00023239"/>
    </source>
</evidence>
<keyword evidence="13" id="KW-1185">Reference proteome</keyword>
<keyword evidence="4 10" id="KW-0479">Metal-binding</keyword>
<keyword evidence="9 10" id="KW-0456">Lyase</keyword>
<dbReference type="EMBL" id="JAANYQ010000008">
    <property type="protein sequence ID" value="KAF4122729.1"/>
    <property type="molecule type" value="Genomic_DNA"/>
</dbReference>
<dbReference type="EC" id="4.4.1.17" evidence="10"/>
<dbReference type="Pfam" id="PF01265">
    <property type="entry name" value="Cyto_heme_lyase"/>
    <property type="match status" value="1"/>
</dbReference>
<keyword evidence="3 10" id="KW-0349">Heme</keyword>
<keyword evidence="8 10" id="KW-0472">Membrane</keyword>